<dbReference type="InterPro" id="IPR045519">
    <property type="entry name" value="DUF6476"/>
</dbReference>
<evidence type="ECO:0000313" key="3">
    <source>
        <dbReference type="Proteomes" id="UP000033649"/>
    </source>
</evidence>
<dbReference type="OrthoDB" id="7949620at2"/>
<dbReference type="Proteomes" id="UP000033649">
    <property type="component" value="Unassembled WGS sequence"/>
</dbReference>
<gene>
    <name evidence="2" type="ORF">VE26_11915</name>
</gene>
<dbReference type="AlphaFoldDB" id="A0A0F5FFT5"/>
<organism evidence="2 3">
    <name type="scientific">Devosia chinhatensis</name>
    <dbReference type="NCBI Taxonomy" id="429727"/>
    <lineage>
        <taxon>Bacteria</taxon>
        <taxon>Pseudomonadati</taxon>
        <taxon>Pseudomonadota</taxon>
        <taxon>Alphaproteobacteria</taxon>
        <taxon>Hyphomicrobiales</taxon>
        <taxon>Devosiaceae</taxon>
        <taxon>Devosia</taxon>
    </lineage>
</organism>
<keyword evidence="3" id="KW-1185">Reference proteome</keyword>
<accession>A0A0F5FFT5</accession>
<evidence type="ECO:0008006" key="4">
    <source>
        <dbReference type="Google" id="ProtNLM"/>
    </source>
</evidence>
<protein>
    <recommendedName>
        <fullName evidence="4">Fimbrial protein</fullName>
    </recommendedName>
</protein>
<feature type="transmembrane region" description="Helical" evidence="1">
    <location>
        <begin position="31"/>
        <end position="51"/>
    </location>
</feature>
<comment type="caution">
    <text evidence="2">The sequence shown here is derived from an EMBL/GenBank/DDBJ whole genome shotgun (WGS) entry which is preliminary data.</text>
</comment>
<dbReference type="RefSeq" id="WP_046105489.1">
    <property type="nucleotide sequence ID" value="NZ_JZEY01000061.1"/>
</dbReference>
<proteinExistence type="predicted"/>
<name>A0A0F5FFT5_9HYPH</name>
<evidence type="ECO:0000313" key="2">
    <source>
        <dbReference type="EMBL" id="KKB07460.1"/>
    </source>
</evidence>
<sequence length="115" mass="12061">MSNPDQNKPQADATEWTPEARAALGKARRSFAFSMGIMVLGFMAVGFALVYRVTRDSPPPAVADAVSIPAGAEIISALTDDGTVQVTYRLGGDVTLSIFDAGTGALTRSLRITAE</sequence>
<keyword evidence="1" id="KW-0812">Transmembrane</keyword>
<keyword evidence="1" id="KW-0472">Membrane</keyword>
<keyword evidence="1" id="KW-1133">Transmembrane helix</keyword>
<dbReference type="Pfam" id="PF20082">
    <property type="entry name" value="DUF6476"/>
    <property type="match status" value="1"/>
</dbReference>
<evidence type="ECO:0000256" key="1">
    <source>
        <dbReference type="SAM" id="Phobius"/>
    </source>
</evidence>
<reference evidence="2 3" key="1">
    <citation type="submission" date="2015-03" db="EMBL/GenBank/DDBJ databases">
        <authorList>
            <person name="Hassan Y."/>
            <person name="Lepp D."/>
            <person name="Li X.-Z."/>
            <person name="Zhou T."/>
        </authorList>
    </citation>
    <scope>NUCLEOTIDE SEQUENCE [LARGE SCALE GENOMIC DNA]</scope>
    <source>
        <strain evidence="2 3">IPL18</strain>
    </source>
</reference>
<dbReference type="EMBL" id="JZEY01000061">
    <property type="protein sequence ID" value="KKB07460.1"/>
    <property type="molecule type" value="Genomic_DNA"/>
</dbReference>
<dbReference type="PATRIC" id="fig|429727.3.peg.2452"/>